<keyword evidence="3" id="KW-1185">Reference proteome</keyword>
<feature type="compositionally biased region" description="Polar residues" evidence="1">
    <location>
        <begin position="93"/>
        <end position="102"/>
    </location>
</feature>
<protein>
    <submittedName>
        <fullName evidence="2">Uncharacterized protein</fullName>
    </submittedName>
</protein>
<feature type="region of interest" description="Disordered" evidence="1">
    <location>
        <begin position="93"/>
        <end position="113"/>
    </location>
</feature>
<proteinExistence type="predicted"/>
<evidence type="ECO:0000313" key="2">
    <source>
        <dbReference type="EMBL" id="WVZ12770.1"/>
    </source>
</evidence>
<dbReference type="Proteomes" id="UP001374535">
    <property type="component" value="Chromosome 5"/>
</dbReference>
<organism evidence="2 3">
    <name type="scientific">Vigna mungo</name>
    <name type="common">Black gram</name>
    <name type="synonym">Phaseolus mungo</name>
    <dbReference type="NCBI Taxonomy" id="3915"/>
    <lineage>
        <taxon>Eukaryota</taxon>
        <taxon>Viridiplantae</taxon>
        <taxon>Streptophyta</taxon>
        <taxon>Embryophyta</taxon>
        <taxon>Tracheophyta</taxon>
        <taxon>Spermatophyta</taxon>
        <taxon>Magnoliopsida</taxon>
        <taxon>eudicotyledons</taxon>
        <taxon>Gunneridae</taxon>
        <taxon>Pentapetalae</taxon>
        <taxon>rosids</taxon>
        <taxon>fabids</taxon>
        <taxon>Fabales</taxon>
        <taxon>Fabaceae</taxon>
        <taxon>Papilionoideae</taxon>
        <taxon>50 kb inversion clade</taxon>
        <taxon>NPAAA clade</taxon>
        <taxon>indigoferoid/millettioid clade</taxon>
        <taxon>Phaseoleae</taxon>
        <taxon>Vigna</taxon>
    </lineage>
</organism>
<feature type="compositionally biased region" description="Basic residues" evidence="1">
    <location>
        <begin position="103"/>
        <end position="113"/>
    </location>
</feature>
<dbReference type="AlphaFoldDB" id="A0AAQ3NMY6"/>
<evidence type="ECO:0000313" key="3">
    <source>
        <dbReference type="Proteomes" id="UP001374535"/>
    </source>
</evidence>
<dbReference type="EMBL" id="CP144696">
    <property type="protein sequence ID" value="WVZ12770.1"/>
    <property type="molecule type" value="Genomic_DNA"/>
</dbReference>
<name>A0AAQ3NMY6_VIGMU</name>
<gene>
    <name evidence="2" type="ORF">V8G54_017300</name>
</gene>
<accession>A0AAQ3NMY6</accession>
<reference evidence="2 3" key="1">
    <citation type="journal article" date="2023" name="Life. Sci Alliance">
        <title>Evolutionary insights into 3D genome organization and epigenetic landscape of Vigna mungo.</title>
        <authorList>
            <person name="Junaid A."/>
            <person name="Singh B."/>
            <person name="Bhatia S."/>
        </authorList>
    </citation>
    <scope>NUCLEOTIDE SEQUENCE [LARGE SCALE GENOMIC DNA]</scope>
    <source>
        <strain evidence="2">Urdbean</strain>
    </source>
</reference>
<sequence length="113" mass="12788">MIAAKPLRMRHSHHLHHHLQQALTSRNLQKNSDHEQCRFSLTSSSCHQQQGVQHKNLNRETKNLNSGTLIANLSSHATSISFAEQKLSLHTQTNINLQGNQKAKTKTRTGIRP</sequence>
<evidence type="ECO:0000256" key="1">
    <source>
        <dbReference type="SAM" id="MobiDB-lite"/>
    </source>
</evidence>